<reference evidence="6" key="1">
    <citation type="journal article" date="2005" name="Environ. Microbiol.">
        <title>Genetic and functional properties of uncultivated thermophilic crenarchaeotes from a subsurface gold mine as revealed by analysis of genome fragments.</title>
        <authorList>
            <person name="Nunoura T."/>
            <person name="Hirayama H."/>
            <person name="Takami H."/>
            <person name="Oida H."/>
            <person name="Nishi S."/>
            <person name="Shimamura S."/>
            <person name="Suzuki Y."/>
            <person name="Inagaki F."/>
            <person name="Takai K."/>
            <person name="Nealson K.H."/>
            <person name="Horikoshi K."/>
        </authorList>
    </citation>
    <scope>NUCLEOTIDE SEQUENCE</scope>
</reference>
<evidence type="ECO:0000259" key="4">
    <source>
        <dbReference type="Pfam" id="PF00534"/>
    </source>
</evidence>
<keyword evidence="2" id="KW-0328">Glycosyltransferase</keyword>
<evidence type="ECO:0000259" key="5">
    <source>
        <dbReference type="Pfam" id="PF13439"/>
    </source>
</evidence>
<comment type="similarity">
    <text evidence="1">Belongs to the glycosyltransferase group 1 family. Glycosyltransferase 4 subfamily.</text>
</comment>
<sequence>MRVAYITAGAANMICGSCLKDNALVSALRCQGRDCLLIPTYTPPRTDEPDVSLRQVFFSGLSVYLEQKIPWLRHMPGWLERWLSSPTLLRWISRFAVGTRAEELGELTISMLRGPEGYQAYEIDRLASWLQRAYRPDLVCLSNILLSGMVPVLQDRLGCAVTVELQGDDIFLDHLPAVYKQSAIEQIQRNAENIDAYIVPCQYYADYMAQYLGLPRERMHVVYPGINLSTFDRARNEVALISNNALTDARGRDYIVGYLARICPEKGLHVLVEAVANLVSRGLPVRLEVAGYLGAQDRRYFEVQRNRAAAQGWSNRFHYWGEVDYLSKVRFLLELDVLSVPTVYREPKGLYVLEAWAAGVPVVQPQHGSFPELIERSGGGVCVEPNSPRALADALVQLLQQEQQRWELGRRGRQAVESFFHSQRMAEETWQVWARVLHSRHTKPVPMGVSTELPTGRAL</sequence>
<dbReference type="PANTHER" id="PTHR12526:SF640">
    <property type="entry name" value="COLANIC ACID BIOSYNTHESIS GLYCOSYLTRANSFERASE WCAL-RELATED"/>
    <property type="match status" value="1"/>
</dbReference>
<evidence type="ECO:0000313" key="6">
    <source>
        <dbReference type="EMBL" id="BAL53978.1"/>
    </source>
</evidence>
<gene>
    <name evidence="6" type="ORF">HGMM_F11G08C15</name>
</gene>
<dbReference type="Pfam" id="PF00534">
    <property type="entry name" value="Glycos_transf_1"/>
    <property type="match status" value="1"/>
</dbReference>
<protein>
    <submittedName>
        <fullName evidence="6">Hexosyltransferase</fullName>
    </submittedName>
</protein>
<dbReference type="InterPro" id="IPR001296">
    <property type="entry name" value="Glyco_trans_1"/>
</dbReference>
<dbReference type="Gene3D" id="3.40.50.2000">
    <property type="entry name" value="Glycogen Phosphorylase B"/>
    <property type="match status" value="2"/>
</dbReference>
<feature type="domain" description="Glycosyltransferase subfamily 4-like N-terminal" evidence="5">
    <location>
        <begin position="121"/>
        <end position="229"/>
    </location>
</feature>
<keyword evidence="3 6" id="KW-0808">Transferase</keyword>
<feature type="domain" description="Glycosyl transferase family 1" evidence="4">
    <location>
        <begin position="250"/>
        <end position="414"/>
    </location>
</feature>
<dbReference type="Pfam" id="PF13439">
    <property type="entry name" value="Glyco_transf_4"/>
    <property type="match status" value="1"/>
</dbReference>
<evidence type="ECO:0000256" key="1">
    <source>
        <dbReference type="ARBA" id="ARBA00009481"/>
    </source>
</evidence>
<dbReference type="SUPFAM" id="SSF53756">
    <property type="entry name" value="UDP-Glycosyltransferase/glycogen phosphorylase"/>
    <property type="match status" value="1"/>
</dbReference>
<dbReference type="InterPro" id="IPR028098">
    <property type="entry name" value="Glyco_trans_4-like_N"/>
</dbReference>
<evidence type="ECO:0000256" key="3">
    <source>
        <dbReference type="ARBA" id="ARBA00022679"/>
    </source>
</evidence>
<dbReference type="GO" id="GO:0016757">
    <property type="term" value="F:glycosyltransferase activity"/>
    <property type="evidence" value="ECO:0007669"/>
    <property type="project" value="UniProtKB-KW"/>
</dbReference>
<dbReference type="EMBL" id="AP011673">
    <property type="protein sequence ID" value="BAL53978.1"/>
    <property type="molecule type" value="Genomic_DNA"/>
</dbReference>
<dbReference type="CDD" id="cd03801">
    <property type="entry name" value="GT4_PimA-like"/>
    <property type="match status" value="1"/>
</dbReference>
<accession>H5SCU2</accession>
<dbReference type="AlphaFoldDB" id="H5SCU2"/>
<dbReference type="PANTHER" id="PTHR12526">
    <property type="entry name" value="GLYCOSYLTRANSFERASE"/>
    <property type="match status" value="1"/>
</dbReference>
<evidence type="ECO:0000256" key="2">
    <source>
        <dbReference type="ARBA" id="ARBA00022676"/>
    </source>
</evidence>
<name>H5SCU2_9BACT</name>
<proteinExistence type="inferred from homology"/>
<organism evidence="6">
    <name type="scientific">uncultured Planctomycetota bacterium</name>
    <dbReference type="NCBI Taxonomy" id="120965"/>
    <lineage>
        <taxon>Bacteria</taxon>
        <taxon>Pseudomonadati</taxon>
        <taxon>Planctomycetota</taxon>
        <taxon>environmental samples</taxon>
    </lineage>
</organism>
<reference evidence="6" key="2">
    <citation type="journal article" date="2012" name="PLoS ONE">
        <title>A Deeply Branching Thermophilic Bacterium with an Ancient Acetyl-CoA Pathway Dominates a Subsurface Ecosystem.</title>
        <authorList>
            <person name="Takami H."/>
            <person name="Noguchi H."/>
            <person name="Takaki Y."/>
            <person name="Uchiyama I."/>
            <person name="Toyoda A."/>
            <person name="Nishi S."/>
            <person name="Chee G.-J."/>
            <person name="Arai W."/>
            <person name="Nunoura T."/>
            <person name="Itoh T."/>
            <person name="Hattori M."/>
            <person name="Takai K."/>
        </authorList>
    </citation>
    <scope>NUCLEOTIDE SEQUENCE</scope>
</reference>